<protein>
    <submittedName>
        <fullName evidence="2">Uncharacterized protein</fullName>
    </submittedName>
</protein>
<keyword evidence="3" id="KW-1185">Reference proteome</keyword>
<proteinExistence type="predicted"/>
<reference evidence="2 3" key="1">
    <citation type="submission" date="2016-07" db="EMBL/GenBank/DDBJ databases">
        <title>Multiple horizontal gene transfer events from other fungi enriched the ability of initially mycotrophic Trichoderma (Ascomycota) to feed on dead plant biomass.</title>
        <authorList>
            <consortium name="DOE Joint Genome Institute"/>
            <person name="Aerts A."/>
            <person name="Atanasova L."/>
            <person name="Chenthamara K."/>
            <person name="Zhang J."/>
            <person name="Grujic M."/>
            <person name="Henrissat B."/>
            <person name="Kuo A."/>
            <person name="Salamov A."/>
            <person name="Lipzen A."/>
            <person name="Labutti K."/>
            <person name="Barry K."/>
            <person name="Miao Y."/>
            <person name="Rahimi M.J."/>
            <person name="Shen Q."/>
            <person name="Grigoriev I.V."/>
            <person name="Kubicek C.P."/>
            <person name="Druzhinina I.S."/>
        </authorList>
    </citation>
    <scope>NUCLEOTIDE SEQUENCE [LARGE SCALE GENOMIC DNA]</scope>
    <source>
        <strain evidence="2 3">CBS 433.97</strain>
    </source>
</reference>
<evidence type="ECO:0000313" key="2">
    <source>
        <dbReference type="EMBL" id="PTB36303.1"/>
    </source>
</evidence>
<evidence type="ECO:0000256" key="1">
    <source>
        <dbReference type="SAM" id="MobiDB-lite"/>
    </source>
</evidence>
<feature type="region of interest" description="Disordered" evidence="1">
    <location>
        <begin position="36"/>
        <end position="93"/>
    </location>
</feature>
<feature type="compositionally biased region" description="Low complexity" evidence="1">
    <location>
        <begin position="46"/>
        <end position="60"/>
    </location>
</feature>
<sequence length="235" mass="26116">MTGIASAPRYSADDFDTASVHSAAPSYVSEVPSYRSRTAHSEAPPSYAATAATTAAVARTSSRRDALRTQNSLPGRQTIGLPPLPPLASPSALNTHNYRIPTWSANNAPAARHYRNVAERRATDGWLQAAAAELIVGMRDSTINRQNDSSEAPPRPLEDPYLVGEQAAAEARRQRIAREVNESMLKEEDKQWDWMLAQMKTREERDRPWTRLRQEAAAQSRRRTLFGRIGGRLPR</sequence>
<organism evidence="2 3">
    <name type="scientific">Trichoderma asperellum (strain ATCC 204424 / CBS 433.97 / NBRC 101777)</name>
    <dbReference type="NCBI Taxonomy" id="1042311"/>
    <lineage>
        <taxon>Eukaryota</taxon>
        <taxon>Fungi</taxon>
        <taxon>Dikarya</taxon>
        <taxon>Ascomycota</taxon>
        <taxon>Pezizomycotina</taxon>
        <taxon>Sordariomycetes</taxon>
        <taxon>Hypocreomycetidae</taxon>
        <taxon>Hypocreales</taxon>
        <taxon>Hypocreaceae</taxon>
        <taxon>Trichoderma</taxon>
    </lineage>
</organism>
<dbReference type="AlphaFoldDB" id="A0A2T3YUQ1"/>
<name>A0A2T3YUQ1_TRIA4</name>
<gene>
    <name evidence="2" type="ORF">M441DRAFT_51053</name>
</gene>
<dbReference type="Proteomes" id="UP000240493">
    <property type="component" value="Unassembled WGS sequence"/>
</dbReference>
<dbReference type="OrthoDB" id="4203030at2759"/>
<accession>A0A2T3YUQ1</accession>
<evidence type="ECO:0000313" key="3">
    <source>
        <dbReference type="Proteomes" id="UP000240493"/>
    </source>
</evidence>
<dbReference type="EMBL" id="KZ679270">
    <property type="protein sequence ID" value="PTB36303.1"/>
    <property type="molecule type" value="Genomic_DNA"/>
</dbReference>